<gene>
    <name evidence="5" type="ORF">SAMN05444406_10233</name>
</gene>
<dbReference type="InterPro" id="IPR053888">
    <property type="entry name" value="MRM3-like_sub_bind"/>
</dbReference>
<dbReference type="EMBL" id="FOXR01000002">
    <property type="protein sequence ID" value="SFP67015.1"/>
    <property type="molecule type" value="Genomic_DNA"/>
</dbReference>
<dbReference type="InterPro" id="IPR029026">
    <property type="entry name" value="tRNA_m1G_MTases_N"/>
</dbReference>
<dbReference type="SMART" id="SM00967">
    <property type="entry name" value="SpoU_sub_bind"/>
    <property type="match status" value="1"/>
</dbReference>
<organism evidence="5 6">
    <name type="scientific">Caldicoprobacter faecalis</name>
    <dbReference type="NCBI Taxonomy" id="937334"/>
    <lineage>
        <taxon>Bacteria</taxon>
        <taxon>Bacillati</taxon>
        <taxon>Bacillota</taxon>
        <taxon>Clostridia</taxon>
        <taxon>Caldicoprobacterales</taxon>
        <taxon>Caldicoprobacteraceae</taxon>
        <taxon>Caldicoprobacter</taxon>
    </lineage>
</organism>
<dbReference type="Pfam" id="PF22435">
    <property type="entry name" value="MRM3-like_sub_bind"/>
    <property type="match status" value="1"/>
</dbReference>
<evidence type="ECO:0000313" key="6">
    <source>
        <dbReference type="Proteomes" id="UP000198577"/>
    </source>
</evidence>
<evidence type="ECO:0000259" key="4">
    <source>
        <dbReference type="SMART" id="SM00967"/>
    </source>
</evidence>
<dbReference type="Proteomes" id="UP000198577">
    <property type="component" value="Unassembled WGS sequence"/>
</dbReference>
<keyword evidence="2 5" id="KW-0489">Methyltransferase</keyword>
<dbReference type="SUPFAM" id="SSF55315">
    <property type="entry name" value="L30e-like"/>
    <property type="match status" value="1"/>
</dbReference>
<reference evidence="5 6" key="1">
    <citation type="submission" date="2016-10" db="EMBL/GenBank/DDBJ databases">
        <authorList>
            <person name="de Groot N.N."/>
        </authorList>
    </citation>
    <scope>NUCLEOTIDE SEQUENCE [LARGE SCALE GENOMIC DNA]</scope>
    <source>
        <strain evidence="5 6">DSM 20678</strain>
    </source>
</reference>
<dbReference type="Gene3D" id="3.30.1330.30">
    <property type="match status" value="1"/>
</dbReference>
<dbReference type="SUPFAM" id="SSF75217">
    <property type="entry name" value="alpha/beta knot"/>
    <property type="match status" value="1"/>
</dbReference>
<name>A0A1I5S8G4_9FIRM</name>
<evidence type="ECO:0000256" key="3">
    <source>
        <dbReference type="ARBA" id="ARBA00022679"/>
    </source>
</evidence>
<proteinExistence type="inferred from homology"/>
<dbReference type="InterPro" id="IPR001537">
    <property type="entry name" value="SpoU_MeTrfase"/>
</dbReference>
<dbReference type="CDD" id="cd18095">
    <property type="entry name" value="SpoU-like_rRNA-MTase"/>
    <property type="match status" value="1"/>
</dbReference>
<evidence type="ECO:0000256" key="1">
    <source>
        <dbReference type="ARBA" id="ARBA00007228"/>
    </source>
</evidence>
<dbReference type="Gene3D" id="3.40.1280.10">
    <property type="match status" value="1"/>
</dbReference>
<dbReference type="GO" id="GO:0032259">
    <property type="term" value="P:methylation"/>
    <property type="evidence" value="ECO:0007669"/>
    <property type="project" value="UniProtKB-KW"/>
</dbReference>
<dbReference type="InterPro" id="IPR029028">
    <property type="entry name" value="Alpha/beta_knot_MTases"/>
</dbReference>
<dbReference type="OrthoDB" id="9794400at2"/>
<dbReference type="InterPro" id="IPR051259">
    <property type="entry name" value="rRNA_Methyltransferase"/>
</dbReference>
<evidence type="ECO:0000313" key="5">
    <source>
        <dbReference type="EMBL" id="SFP67015.1"/>
    </source>
</evidence>
<dbReference type="AlphaFoldDB" id="A0A1I5S8G4"/>
<keyword evidence="3 5" id="KW-0808">Transferase</keyword>
<dbReference type="InterPro" id="IPR029064">
    <property type="entry name" value="Ribosomal_eL30-like_sf"/>
</dbReference>
<dbReference type="STRING" id="937334.SAMN05444406_10233"/>
<evidence type="ECO:0000256" key="2">
    <source>
        <dbReference type="ARBA" id="ARBA00022603"/>
    </source>
</evidence>
<sequence length="268" mass="30090">MRRALEEYITSPQNPSIKRIKMLHKKKYRDIYGQYLIEGPKMVKEALQQGEHIWALVVAESFDWAEFKAQLDFCAENLKILVVKDNLFTHISDTQTPQGIMAVVHKKDYRLEDVLNRPSFFIVVLDQIRDPGNLGTIIRTLDAAGGDGVVLLKGCVDPYNPKVVRSTMGSIFRVPLYEVDDHIDFFNKLLEAKAHVLVSHLHGSNLFEWPGGYSKIALVIGNESEGVRQEICKFASSLVKIPIPGGAESLNASVAAGILIYEVLRKSR</sequence>
<dbReference type="GO" id="GO:0006396">
    <property type="term" value="P:RNA processing"/>
    <property type="evidence" value="ECO:0007669"/>
    <property type="project" value="InterPro"/>
</dbReference>
<dbReference type="GO" id="GO:0008173">
    <property type="term" value="F:RNA methyltransferase activity"/>
    <property type="evidence" value="ECO:0007669"/>
    <property type="project" value="InterPro"/>
</dbReference>
<protein>
    <submittedName>
        <fullName evidence="5">RNA methyltransferase, TrmH family</fullName>
    </submittedName>
</protein>
<dbReference type="PANTHER" id="PTHR43191:SF2">
    <property type="entry name" value="RRNA METHYLTRANSFERASE 3, MITOCHONDRIAL"/>
    <property type="match status" value="1"/>
</dbReference>
<dbReference type="Pfam" id="PF00588">
    <property type="entry name" value="SpoU_methylase"/>
    <property type="match status" value="1"/>
</dbReference>
<comment type="similarity">
    <text evidence="1">Belongs to the class IV-like SAM-binding methyltransferase superfamily. RNA methyltransferase TrmH family.</text>
</comment>
<keyword evidence="6" id="KW-1185">Reference proteome</keyword>
<dbReference type="GO" id="GO:0005737">
    <property type="term" value="C:cytoplasm"/>
    <property type="evidence" value="ECO:0007669"/>
    <property type="project" value="UniProtKB-ARBA"/>
</dbReference>
<dbReference type="PANTHER" id="PTHR43191">
    <property type="entry name" value="RRNA METHYLTRANSFERASE 3"/>
    <property type="match status" value="1"/>
</dbReference>
<accession>A0A1I5S8G4</accession>
<dbReference type="GO" id="GO:0003723">
    <property type="term" value="F:RNA binding"/>
    <property type="evidence" value="ECO:0007669"/>
    <property type="project" value="InterPro"/>
</dbReference>
<dbReference type="InterPro" id="IPR013123">
    <property type="entry name" value="SpoU_subst-bd"/>
</dbReference>
<feature type="domain" description="RNA 2-O ribose methyltransferase substrate binding" evidence="4">
    <location>
        <begin position="36"/>
        <end position="110"/>
    </location>
</feature>